<evidence type="ECO:0000256" key="11">
    <source>
        <dbReference type="ARBA" id="ARBA00022857"/>
    </source>
</evidence>
<evidence type="ECO:0000256" key="19">
    <source>
        <dbReference type="SAM" id="Phobius"/>
    </source>
</evidence>
<evidence type="ECO:0000256" key="1">
    <source>
        <dbReference type="ARBA" id="ARBA00004141"/>
    </source>
</evidence>
<dbReference type="GO" id="GO:0004601">
    <property type="term" value="F:peroxidase activity"/>
    <property type="evidence" value="ECO:0007669"/>
    <property type="project" value="UniProtKB-KW"/>
</dbReference>
<feature type="domain" description="EF-hand" evidence="21">
    <location>
        <begin position="910"/>
        <end position="945"/>
    </location>
</feature>
<feature type="domain" description="FAD-binding FR-type" evidence="22">
    <location>
        <begin position="1325"/>
        <end position="1430"/>
    </location>
</feature>
<feature type="chain" id="PRO_5042853221" description="NAD(P)H oxidase (H2O2-forming)" evidence="20">
    <location>
        <begin position="26"/>
        <end position="1606"/>
    </location>
</feature>
<accession>A0AAN8WSD7</accession>
<evidence type="ECO:0000256" key="7">
    <source>
        <dbReference type="ARBA" id="ARBA00022723"/>
    </source>
</evidence>
<feature type="transmembrane region" description="Helical" evidence="19">
    <location>
        <begin position="1102"/>
        <end position="1123"/>
    </location>
</feature>
<dbReference type="GO" id="GO:0042744">
    <property type="term" value="P:hydrogen peroxide catabolic process"/>
    <property type="evidence" value="ECO:0007669"/>
    <property type="project" value="UniProtKB-KW"/>
</dbReference>
<dbReference type="CDD" id="cd00051">
    <property type="entry name" value="EFh"/>
    <property type="match status" value="1"/>
</dbReference>
<dbReference type="Gene3D" id="1.10.238.10">
    <property type="entry name" value="EF-hand"/>
    <property type="match status" value="1"/>
</dbReference>
<keyword evidence="5" id="KW-0285">Flavoprotein</keyword>
<comment type="catalytic activity">
    <reaction evidence="17">
        <text>NADPH + O2 + H(+) = H2O2 + NADP(+)</text>
        <dbReference type="Rhea" id="RHEA:11260"/>
        <dbReference type="ChEBI" id="CHEBI:15378"/>
        <dbReference type="ChEBI" id="CHEBI:15379"/>
        <dbReference type="ChEBI" id="CHEBI:16240"/>
        <dbReference type="ChEBI" id="CHEBI:57783"/>
        <dbReference type="ChEBI" id="CHEBI:58349"/>
        <dbReference type="EC" id="1.6.3.1"/>
    </reaction>
</comment>
<keyword evidence="14 19" id="KW-0472">Membrane</keyword>
<dbReference type="Pfam" id="PF08022">
    <property type="entry name" value="FAD_binding_8"/>
    <property type="match status" value="1"/>
</dbReference>
<dbReference type="InterPro" id="IPR017938">
    <property type="entry name" value="Riboflavin_synthase-like_b-brl"/>
</dbReference>
<dbReference type="InterPro" id="IPR011992">
    <property type="entry name" value="EF-hand-dom_pair"/>
</dbReference>
<dbReference type="GO" id="GO:0009653">
    <property type="term" value="P:anatomical structure morphogenesis"/>
    <property type="evidence" value="ECO:0007669"/>
    <property type="project" value="UniProtKB-ARBA"/>
</dbReference>
<evidence type="ECO:0000256" key="3">
    <source>
        <dbReference type="ARBA" id="ARBA00012698"/>
    </source>
</evidence>
<feature type="signal peptide" evidence="20">
    <location>
        <begin position="1"/>
        <end position="25"/>
    </location>
</feature>
<dbReference type="GO" id="GO:0006979">
    <property type="term" value="P:response to oxidative stress"/>
    <property type="evidence" value="ECO:0007669"/>
    <property type="project" value="InterPro"/>
</dbReference>
<dbReference type="PROSITE" id="PS51257">
    <property type="entry name" value="PROKAR_LIPOPROTEIN"/>
    <property type="match status" value="1"/>
</dbReference>
<evidence type="ECO:0000256" key="5">
    <source>
        <dbReference type="ARBA" id="ARBA00022630"/>
    </source>
</evidence>
<dbReference type="InterPro" id="IPR018247">
    <property type="entry name" value="EF_Hand_1_Ca_BS"/>
</dbReference>
<feature type="transmembrane region" description="Helical" evidence="19">
    <location>
        <begin position="1275"/>
        <end position="1296"/>
    </location>
</feature>
<keyword evidence="10" id="KW-0106">Calcium</keyword>
<keyword evidence="24" id="KW-1185">Reference proteome</keyword>
<dbReference type="SUPFAM" id="SSF52343">
    <property type="entry name" value="Ferredoxin reductase-like, C-terminal NADP-linked domain"/>
    <property type="match status" value="1"/>
</dbReference>
<dbReference type="InterPro" id="IPR010255">
    <property type="entry name" value="Haem_peroxidase_sf"/>
</dbReference>
<name>A0AAN8WSD7_HALRR</name>
<dbReference type="InterPro" id="IPR002048">
    <property type="entry name" value="EF_hand_dom"/>
</dbReference>
<comment type="similarity">
    <text evidence="2">In the N-terminal section; belongs to the peroxidase family.</text>
</comment>
<protein>
    <recommendedName>
        <fullName evidence="3">NAD(P)H oxidase (H2O2-forming)</fullName>
        <ecNumber evidence="3">1.6.3.1</ecNumber>
    </recommendedName>
</protein>
<evidence type="ECO:0000313" key="23">
    <source>
        <dbReference type="EMBL" id="KAK7065449.1"/>
    </source>
</evidence>
<dbReference type="PANTHER" id="PTHR11475:SF144">
    <property type="entry name" value="NAD(P)H OXIDASE (H2O2-FORMING)"/>
    <property type="match status" value="1"/>
</dbReference>
<dbReference type="GO" id="GO:0016020">
    <property type="term" value="C:membrane"/>
    <property type="evidence" value="ECO:0007669"/>
    <property type="project" value="UniProtKB-SubCell"/>
</dbReference>
<dbReference type="FunFam" id="2.40.30.10:FF:000059">
    <property type="entry name" value="dual oxidase isoform X1"/>
    <property type="match status" value="1"/>
</dbReference>
<evidence type="ECO:0000256" key="16">
    <source>
        <dbReference type="ARBA" id="ARBA00047455"/>
    </source>
</evidence>
<dbReference type="Proteomes" id="UP001381693">
    <property type="component" value="Unassembled WGS sequence"/>
</dbReference>
<gene>
    <name evidence="23" type="ORF">SK128_006644</name>
</gene>
<evidence type="ECO:0000256" key="10">
    <source>
        <dbReference type="ARBA" id="ARBA00022837"/>
    </source>
</evidence>
<evidence type="ECO:0000256" key="15">
    <source>
        <dbReference type="ARBA" id="ARBA00023324"/>
    </source>
</evidence>
<dbReference type="GO" id="GO:0020037">
    <property type="term" value="F:heme binding"/>
    <property type="evidence" value="ECO:0007669"/>
    <property type="project" value="InterPro"/>
</dbReference>
<dbReference type="PROSITE" id="PS00018">
    <property type="entry name" value="EF_HAND_1"/>
    <property type="match status" value="2"/>
</dbReference>
<dbReference type="SUPFAM" id="SSF47473">
    <property type="entry name" value="EF-hand"/>
    <property type="match status" value="1"/>
</dbReference>
<dbReference type="InterPro" id="IPR037120">
    <property type="entry name" value="Haem_peroxidase_sf_animal"/>
</dbReference>
<feature type="transmembrane region" description="Helical" evidence="19">
    <location>
        <begin position="1143"/>
        <end position="1167"/>
    </location>
</feature>
<dbReference type="InterPro" id="IPR013121">
    <property type="entry name" value="Fe_red_NAD-bd_6"/>
</dbReference>
<dbReference type="Pfam" id="PF08030">
    <property type="entry name" value="NAD_binding_6"/>
    <property type="match status" value="1"/>
</dbReference>
<keyword evidence="12 19" id="KW-1133">Transmembrane helix</keyword>
<evidence type="ECO:0000256" key="9">
    <source>
        <dbReference type="ARBA" id="ARBA00022827"/>
    </source>
</evidence>
<keyword evidence="13" id="KW-0560">Oxidoreductase</keyword>
<keyword evidence="4" id="KW-0575">Peroxidase</keyword>
<dbReference type="InterPro" id="IPR017927">
    <property type="entry name" value="FAD-bd_FR_type"/>
</dbReference>
<dbReference type="SMART" id="SM00054">
    <property type="entry name" value="EFh"/>
    <property type="match status" value="2"/>
</dbReference>
<evidence type="ECO:0000256" key="2">
    <source>
        <dbReference type="ARBA" id="ARBA00005644"/>
    </source>
</evidence>
<keyword evidence="20" id="KW-0732">Signal</keyword>
<dbReference type="SUPFAM" id="SSF63380">
    <property type="entry name" value="Riboflavin synthase domain-like"/>
    <property type="match status" value="1"/>
</dbReference>
<keyword evidence="11" id="KW-0521">NADP</keyword>
<dbReference type="Gene3D" id="1.10.640.10">
    <property type="entry name" value="Haem peroxidase domain superfamily, animal type"/>
    <property type="match status" value="1"/>
</dbReference>
<comment type="caution">
    <text evidence="23">The sequence shown here is derived from an EMBL/GenBank/DDBJ whole genome shotgun (WGS) entry which is preliminary data.</text>
</comment>
<feature type="transmembrane region" description="Helical" evidence="19">
    <location>
        <begin position="1194"/>
        <end position="1214"/>
    </location>
</feature>
<dbReference type="PROSITE" id="PS50292">
    <property type="entry name" value="PEROXIDASE_3"/>
    <property type="match status" value="1"/>
</dbReference>
<evidence type="ECO:0000256" key="12">
    <source>
        <dbReference type="ARBA" id="ARBA00022989"/>
    </source>
</evidence>
<keyword evidence="15" id="KW-0376">Hydrogen peroxide</keyword>
<proteinExistence type="inferred from homology"/>
<dbReference type="EC" id="1.6.3.1" evidence="3"/>
<keyword evidence="18" id="KW-0349">Heme</keyword>
<evidence type="ECO:0000256" key="20">
    <source>
        <dbReference type="SAM" id="SignalP"/>
    </source>
</evidence>
<evidence type="ECO:0000259" key="22">
    <source>
        <dbReference type="PROSITE" id="PS51384"/>
    </source>
</evidence>
<feature type="transmembrane region" description="Helical" evidence="19">
    <location>
        <begin position="1302"/>
        <end position="1321"/>
    </location>
</feature>
<dbReference type="CDD" id="cd06186">
    <property type="entry name" value="NOX_Duox_like_FAD_NADP"/>
    <property type="match status" value="1"/>
</dbReference>
<dbReference type="GO" id="GO:0005509">
    <property type="term" value="F:calcium ion binding"/>
    <property type="evidence" value="ECO:0007669"/>
    <property type="project" value="InterPro"/>
</dbReference>
<keyword evidence="18" id="KW-0408">Iron</keyword>
<dbReference type="InterPro" id="IPR039261">
    <property type="entry name" value="FNR_nucleotide-bd"/>
</dbReference>
<evidence type="ECO:0000256" key="4">
    <source>
        <dbReference type="ARBA" id="ARBA00022559"/>
    </source>
</evidence>
<keyword evidence="6 19" id="KW-0812">Transmembrane</keyword>
<dbReference type="SUPFAM" id="SSF48113">
    <property type="entry name" value="Heme-dependent peroxidases"/>
    <property type="match status" value="1"/>
</dbReference>
<dbReference type="GO" id="GO:0016174">
    <property type="term" value="F:NAD(P)H oxidase H2O2-forming activity"/>
    <property type="evidence" value="ECO:0007669"/>
    <property type="project" value="UniProtKB-EC"/>
</dbReference>
<feature type="binding site" description="axial binding residue" evidence="18">
    <location>
        <position position="395"/>
    </location>
    <ligand>
        <name>heme b</name>
        <dbReference type="ChEBI" id="CHEBI:60344"/>
    </ligand>
    <ligandPart>
        <name>Fe</name>
        <dbReference type="ChEBI" id="CHEBI:18248"/>
    </ligandPart>
</feature>
<keyword evidence="8" id="KW-0677">Repeat</keyword>
<dbReference type="PRINTS" id="PR00457">
    <property type="entry name" value="ANPEROXIDASE"/>
</dbReference>
<evidence type="ECO:0000256" key="6">
    <source>
        <dbReference type="ARBA" id="ARBA00022692"/>
    </source>
</evidence>
<feature type="transmembrane region" description="Helical" evidence="19">
    <location>
        <begin position="693"/>
        <end position="714"/>
    </location>
</feature>
<dbReference type="PANTHER" id="PTHR11475">
    <property type="entry name" value="OXIDASE/PEROXIDASE"/>
    <property type="match status" value="1"/>
</dbReference>
<dbReference type="InterPro" id="IPR019791">
    <property type="entry name" value="Haem_peroxidase_animal"/>
</dbReference>
<dbReference type="Pfam" id="PF03098">
    <property type="entry name" value="An_peroxidase"/>
    <property type="match status" value="1"/>
</dbReference>
<keyword evidence="9" id="KW-0274">FAD</keyword>
<evidence type="ECO:0000256" key="13">
    <source>
        <dbReference type="ARBA" id="ARBA00023002"/>
    </source>
</evidence>
<evidence type="ECO:0000259" key="21">
    <source>
        <dbReference type="PROSITE" id="PS50222"/>
    </source>
</evidence>
<sequence>MGSIKLLLGLFILIFIGCLMPVVSGQHQCRPNVMRRPDPTTWRNRGNRNDKSFALLEWMIGGCSSADSNCPIPEDRHVEYEGYDGWYNNLANPSLGAVDTPLQRLLPNAYNDGVYQPVKRRVNPLNVSRLLMEGGNGMYSKAGRTAFMVFFGQQVVEEILDAQGAGCPPEYFNIDIYEDHEYRQNAPYLGELPLLRTRYDMRTGFSPNNPRQQLNEITPYLDGGLVYGTSKGWSDVLRLFANGTLAPHGKLAWHDELGEGFPAQNAQRLPMANPPPPTNHSQFTSRHYTSRVERFFKLGNPRGNENPFLLTFGIFWFRWHNYIAEYLHEKHSNWSGEKIFNEARKWVIATYQAIVLYDWLPKYMRNDPTPYEGYKPSIDPQVSHVFQSAAMRFGHTLVTSGVYLRDRSDNQCSAQSFKLSPDENSPSKRVLGVRTCNSFWRSPELFTSDPQNFERFLMGLSSQSSEREDHIIVEDLRGRVFGPLEFSRRDLMAINIQRGRDHGLPDYNTARKHFGLDPLPTLNLQDFRDITRTEIRETIITRLGELYSSPDEVDIWPGGLLETTKGPGQLFSRIILDQFQRTRDGDRFWFENEKNGLFTMNESCRIRQIRIVDILLAITNLVPGDDIQKDPFIAVHRGNNISSDCFTKLNEEVDCLLPNNESQKCRYLTQLSNSNAELCTTLQTYDYFSGSEISYILTFFFVLASCAALAFAVITKSKVKARQNVKTSLKTVRATEHDHKAKERVATRETRYVIVSMVVPQKRMIVKDTRGKLLRMLDFAHVSELTVRHLQDFTRIVLKIPNHYDLYLIFHDSFTAEKFKMDVDGFCEKVGIQCNYIQESVVSLAKGLVTVYEREKMLAEFSRLALSHAFSDNKLAWLTGEVLNIFSKDSRFMSMEITQSELASQLGMLPNSIFVEQLFHLMDYNKSGFITIKEFWDVMVVFAQGSKEEKAKLMFNIYDLSHTGSISSSDLLGIVRSTLGNEGKNRDMNQVVKTMLQSVGLREGQSIDFQKFKQIFDTESDVFGNVFIDIDKNAKEKKESRFSLYGSIPVGGLAAEAARREYEEARQEILTREEKDETPTISHPFMDFIRTVVNYIKSREQYLFWGTLYTIVMLLIFVERAYYYTIEREHGGLRRIAGLGVTITRGAASAMMFTFSTLLVTMCRNLLSHLRSTSIHRFFPFDEMVSFHRYVGHWALFWTICHIIGHAINFYHIATQTSSDLSCIFRDYFRSSHVLPKFHYWCWETITGLTGVLLTLQTAVIYVYAYFSRRYFFRYFWWTHNTYPLFYILMILHGSGRLVQDPFFHFFFLGPCILFVIDKVISMSHNRIKIAVKSAIHLPSNVILLKIQRPPDFNFLSGQWIRIASLGISDLEYHPFTLSSAPHETDLTLHIRAVGPWTYKLLSVYPDESQKTEKYPEIYVDGPFGEGHQMWWNFELVIFVAGGIGITPFASILKDITHKLQYNRTLLKTRKVIFLWVTKSQKQFEWMTDVLRKVESVDTNNIIRTHIFITQFKSKYDLRTIMLYLAERHFQKVSGTSLFTGLRAITHFSRPDFTSIFKSIKRRYSSVPVIGVFTCGNPSLSGAVDEGCQALNKEETPLFKHYYENF</sequence>
<comment type="subcellular location">
    <subcellularLocation>
        <location evidence="1">Membrane</location>
        <topology evidence="1">Multi-pass membrane protein</topology>
    </subcellularLocation>
</comment>
<evidence type="ECO:0000256" key="14">
    <source>
        <dbReference type="ARBA" id="ARBA00023136"/>
    </source>
</evidence>
<evidence type="ECO:0000256" key="17">
    <source>
        <dbReference type="ARBA" id="ARBA00048762"/>
    </source>
</evidence>
<dbReference type="GO" id="GO:0042742">
    <property type="term" value="P:defense response to bacterium"/>
    <property type="evidence" value="ECO:0007669"/>
    <property type="project" value="UniProtKB-ARBA"/>
</dbReference>
<evidence type="ECO:0000256" key="8">
    <source>
        <dbReference type="ARBA" id="ARBA00022737"/>
    </source>
</evidence>
<evidence type="ECO:0000256" key="18">
    <source>
        <dbReference type="PIRSR" id="PIRSR619791-2"/>
    </source>
</evidence>
<reference evidence="23 24" key="1">
    <citation type="submission" date="2023-11" db="EMBL/GenBank/DDBJ databases">
        <title>Halocaridina rubra genome assembly.</title>
        <authorList>
            <person name="Smith C."/>
        </authorList>
    </citation>
    <scope>NUCLEOTIDE SEQUENCE [LARGE SCALE GENOMIC DNA]</scope>
    <source>
        <strain evidence="23">EP-1</strain>
        <tissue evidence="23">Whole</tissue>
    </source>
</reference>
<dbReference type="EMBL" id="JAXCGZ010020784">
    <property type="protein sequence ID" value="KAK7065449.1"/>
    <property type="molecule type" value="Genomic_DNA"/>
</dbReference>
<dbReference type="GO" id="GO:0016175">
    <property type="term" value="F:superoxide-generating NAD(P)H oxidase activity"/>
    <property type="evidence" value="ECO:0007669"/>
    <property type="project" value="UniProtKB-ARBA"/>
</dbReference>
<feature type="domain" description="EF-hand" evidence="21">
    <location>
        <begin position="946"/>
        <end position="981"/>
    </location>
</feature>
<evidence type="ECO:0000313" key="24">
    <source>
        <dbReference type="Proteomes" id="UP001381693"/>
    </source>
</evidence>
<dbReference type="Gene3D" id="2.40.30.10">
    <property type="entry name" value="Translation factors"/>
    <property type="match status" value="1"/>
</dbReference>
<feature type="transmembrane region" description="Helical" evidence="19">
    <location>
        <begin position="1238"/>
        <end position="1263"/>
    </location>
</feature>
<comment type="catalytic activity">
    <reaction evidence="16">
        <text>NADH + O2 + H(+) = H2O2 + NAD(+)</text>
        <dbReference type="Rhea" id="RHEA:11264"/>
        <dbReference type="ChEBI" id="CHEBI:15378"/>
        <dbReference type="ChEBI" id="CHEBI:15379"/>
        <dbReference type="ChEBI" id="CHEBI:16240"/>
        <dbReference type="ChEBI" id="CHEBI:57540"/>
        <dbReference type="ChEBI" id="CHEBI:57945"/>
        <dbReference type="EC" id="1.6.3.1"/>
    </reaction>
</comment>
<dbReference type="Gene3D" id="3.40.50.80">
    <property type="entry name" value="Nucleotide-binding domain of ferredoxin-NADP reductase (FNR) module"/>
    <property type="match status" value="1"/>
</dbReference>
<keyword evidence="7 18" id="KW-0479">Metal-binding</keyword>
<dbReference type="SFLD" id="SFLDG01169">
    <property type="entry name" value="NADPH_oxidase_subgroup_(NOX)"/>
    <property type="match status" value="1"/>
</dbReference>
<dbReference type="InterPro" id="IPR013112">
    <property type="entry name" value="FAD-bd_8"/>
</dbReference>
<organism evidence="23 24">
    <name type="scientific">Halocaridina rubra</name>
    <name type="common">Hawaiian red shrimp</name>
    <dbReference type="NCBI Taxonomy" id="373956"/>
    <lineage>
        <taxon>Eukaryota</taxon>
        <taxon>Metazoa</taxon>
        <taxon>Ecdysozoa</taxon>
        <taxon>Arthropoda</taxon>
        <taxon>Crustacea</taxon>
        <taxon>Multicrustacea</taxon>
        <taxon>Malacostraca</taxon>
        <taxon>Eumalacostraca</taxon>
        <taxon>Eucarida</taxon>
        <taxon>Decapoda</taxon>
        <taxon>Pleocyemata</taxon>
        <taxon>Caridea</taxon>
        <taxon>Atyoidea</taxon>
        <taxon>Atyidae</taxon>
        <taxon>Halocaridina</taxon>
    </lineage>
</organism>
<dbReference type="PROSITE" id="PS50222">
    <property type="entry name" value="EF_HAND_2"/>
    <property type="match status" value="2"/>
</dbReference>
<dbReference type="PROSITE" id="PS51384">
    <property type="entry name" value="FAD_FR"/>
    <property type="match status" value="1"/>
</dbReference>